<evidence type="ECO:0000313" key="14">
    <source>
        <dbReference type="Proteomes" id="UP000235116"/>
    </source>
</evidence>
<dbReference type="OrthoDB" id="9806299at2"/>
<keyword evidence="12" id="KW-0479">Metal-binding</keyword>
<dbReference type="GO" id="GO:0005886">
    <property type="term" value="C:plasma membrane"/>
    <property type="evidence" value="ECO:0007669"/>
    <property type="project" value="UniProtKB-SubCell"/>
</dbReference>
<dbReference type="InterPro" id="IPR003691">
    <property type="entry name" value="FluC"/>
</dbReference>
<evidence type="ECO:0000256" key="10">
    <source>
        <dbReference type="ARBA" id="ARBA00035120"/>
    </source>
</evidence>
<evidence type="ECO:0000256" key="9">
    <source>
        <dbReference type="ARBA" id="ARBA00023303"/>
    </source>
</evidence>
<dbReference type="NCBIfam" id="TIGR00494">
    <property type="entry name" value="crcB"/>
    <property type="match status" value="1"/>
</dbReference>
<dbReference type="GO" id="GO:0062054">
    <property type="term" value="F:fluoride channel activity"/>
    <property type="evidence" value="ECO:0007669"/>
    <property type="project" value="UniProtKB-UniRule"/>
</dbReference>
<dbReference type="AlphaFoldDB" id="A0A2K9LJG6"/>
<keyword evidence="12" id="KW-0813">Transport</keyword>
<comment type="similarity">
    <text evidence="10 12">Belongs to the fluoride channel Fluc/FEX (TC 1.A.43) family.</text>
</comment>
<dbReference type="PANTHER" id="PTHR28259">
    <property type="entry name" value="FLUORIDE EXPORT PROTEIN 1-RELATED"/>
    <property type="match status" value="1"/>
</dbReference>
<evidence type="ECO:0000256" key="11">
    <source>
        <dbReference type="ARBA" id="ARBA00035585"/>
    </source>
</evidence>
<dbReference type="HAMAP" id="MF_00454">
    <property type="entry name" value="FluC"/>
    <property type="match status" value="1"/>
</dbReference>
<feature type="transmembrane region" description="Helical" evidence="12">
    <location>
        <begin position="69"/>
        <end position="87"/>
    </location>
</feature>
<feature type="binding site" evidence="12">
    <location>
        <position position="77"/>
    </location>
    <ligand>
        <name>Na(+)</name>
        <dbReference type="ChEBI" id="CHEBI:29101"/>
        <note>structural</note>
    </ligand>
</feature>
<keyword evidence="9 12" id="KW-0407">Ion channel</keyword>
<feature type="binding site" evidence="12">
    <location>
        <position position="80"/>
    </location>
    <ligand>
        <name>Na(+)</name>
        <dbReference type="ChEBI" id="CHEBI:29101"/>
        <note>structural</note>
    </ligand>
</feature>
<comment type="activity regulation">
    <text evidence="12">Na(+) is not transported, but it plays an essential structural role and its presence is essential for fluoride channel function.</text>
</comment>
<keyword evidence="2 12" id="KW-1003">Cell membrane</keyword>
<dbReference type="PANTHER" id="PTHR28259:SF1">
    <property type="entry name" value="FLUORIDE EXPORT PROTEIN 1-RELATED"/>
    <property type="match status" value="1"/>
</dbReference>
<feature type="transmembrane region" description="Helical" evidence="12">
    <location>
        <begin position="40"/>
        <end position="57"/>
    </location>
</feature>
<evidence type="ECO:0000256" key="8">
    <source>
        <dbReference type="ARBA" id="ARBA00023136"/>
    </source>
</evidence>
<protein>
    <recommendedName>
        <fullName evidence="12">Fluoride-specific ion channel FluC</fullName>
    </recommendedName>
</protein>
<accession>A0A2K9LJG6</accession>
<keyword evidence="8 12" id="KW-0472">Membrane</keyword>
<reference evidence="14" key="1">
    <citation type="submission" date="2017-08" db="EMBL/GenBank/DDBJ databases">
        <title>Direct submision.</title>
        <authorList>
            <person name="Kim S.-J."/>
            <person name="Rhee S.-K."/>
        </authorList>
    </citation>
    <scope>NUCLEOTIDE SEQUENCE [LARGE SCALE GENOMIC DNA]</scope>
    <source>
        <strain evidence="14">GI5</strain>
    </source>
</reference>
<keyword evidence="7 12" id="KW-0406">Ion transport</keyword>
<name>A0A2K9LJG6_9GAMM</name>
<comment type="function">
    <text evidence="12">Fluoride-specific ion channel. Important for reducing fluoride concentration in the cell, thus reducing its toxicity.</text>
</comment>
<sequence>MHWSQFAWVALGGALGASGRFWLSAWLNELNRSAFPLGTFAVNSIGSFLFGLLFVVIMSSTALKDPMRLLVLVGFMGAFTTFSTFSFETVRLLQEQQFVMAATNVIANCLVCFIGVWIGSVIARTVI</sequence>
<evidence type="ECO:0000313" key="13">
    <source>
        <dbReference type="EMBL" id="AUM10924.1"/>
    </source>
</evidence>
<evidence type="ECO:0000256" key="4">
    <source>
        <dbReference type="ARBA" id="ARBA00022692"/>
    </source>
</evidence>
<evidence type="ECO:0000256" key="7">
    <source>
        <dbReference type="ARBA" id="ARBA00023065"/>
    </source>
</evidence>
<evidence type="ECO:0000256" key="2">
    <source>
        <dbReference type="ARBA" id="ARBA00022475"/>
    </source>
</evidence>
<dbReference type="RefSeq" id="WP_101892270.1">
    <property type="nucleotide sequence ID" value="NZ_CP022684.1"/>
</dbReference>
<keyword evidence="5 12" id="KW-1133">Transmembrane helix</keyword>
<dbReference type="GO" id="GO:0046872">
    <property type="term" value="F:metal ion binding"/>
    <property type="evidence" value="ECO:0007669"/>
    <property type="project" value="UniProtKB-KW"/>
</dbReference>
<dbReference type="KEGG" id="kak:Kalk_00015"/>
<dbReference type="Pfam" id="PF02537">
    <property type="entry name" value="CRCB"/>
    <property type="match status" value="1"/>
</dbReference>
<proteinExistence type="inferred from homology"/>
<organism evidence="13 14">
    <name type="scientific">Ketobacter alkanivorans</name>
    <dbReference type="NCBI Taxonomy" id="1917421"/>
    <lineage>
        <taxon>Bacteria</taxon>
        <taxon>Pseudomonadati</taxon>
        <taxon>Pseudomonadota</taxon>
        <taxon>Gammaproteobacteria</taxon>
        <taxon>Pseudomonadales</taxon>
        <taxon>Ketobacteraceae</taxon>
        <taxon>Ketobacter</taxon>
    </lineage>
</organism>
<dbReference type="GO" id="GO:0140114">
    <property type="term" value="P:cellular detoxification of fluoride"/>
    <property type="evidence" value="ECO:0007669"/>
    <property type="project" value="UniProtKB-UniRule"/>
</dbReference>
<evidence type="ECO:0000256" key="12">
    <source>
        <dbReference type="HAMAP-Rule" id="MF_00454"/>
    </source>
</evidence>
<dbReference type="EMBL" id="CP022684">
    <property type="protein sequence ID" value="AUM10924.1"/>
    <property type="molecule type" value="Genomic_DNA"/>
</dbReference>
<evidence type="ECO:0000256" key="6">
    <source>
        <dbReference type="ARBA" id="ARBA00023053"/>
    </source>
</evidence>
<comment type="subcellular location">
    <subcellularLocation>
        <location evidence="1 12">Cell membrane</location>
        <topology evidence="1 12">Multi-pass membrane protein</topology>
    </subcellularLocation>
</comment>
<gene>
    <name evidence="12" type="primary">fluC</name>
    <name evidence="12" type="synonym">crcB</name>
    <name evidence="13" type="ORF">Kalk_00015</name>
</gene>
<keyword evidence="6 12" id="KW-0915">Sodium</keyword>
<feature type="transmembrane region" description="Helical" evidence="12">
    <location>
        <begin position="99"/>
        <end position="123"/>
    </location>
</feature>
<evidence type="ECO:0000256" key="5">
    <source>
        <dbReference type="ARBA" id="ARBA00022989"/>
    </source>
</evidence>
<keyword evidence="14" id="KW-1185">Reference proteome</keyword>
<keyword evidence="4 12" id="KW-0812">Transmembrane</keyword>
<dbReference type="Proteomes" id="UP000235116">
    <property type="component" value="Chromosome"/>
</dbReference>
<keyword evidence="3" id="KW-0997">Cell inner membrane</keyword>
<evidence type="ECO:0000256" key="3">
    <source>
        <dbReference type="ARBA" id="ARBA00022519"/>
    </source>
</evidence>
<evidence type="ECO:0000256" key="1">
    <source>
        <dbReference type="ARBA" id="ARBA00004651"/>
    </source>
</evidence>
<comment type="catalytic activity">
    <reaction evidence="11">
        <text>fluoride(in) = fluoride(out)</text>
        <dbReference type="Rhea" id="RHEA:76159"/>
        <dbReference type="ChEBI" id="CHEBI:17051"/>
    </reaction>
    <physiologicalReaction direction="left-to-right" evidence="11">
        <dbReference type="Rhea" id="RHEA:76160"/>
    </physiologicalReaction>
</comment>